<proteinExistence type="predicted"/>
<dbReference type="CDD" id="cd07344">
    <property type="entry name" value="M48_yhfN_like"/>
    <property type="match status" value="1"/>
</dbReference>
<keyword evidence="3" id="KW-1185">Reference proteome</keyword>
<reference evidence="2 3" key="1">
    <citation type="submission" date="2016-10" db="EMBL/GenBank/DDBJ databases">
        <authorList>
            <person name="de Groot N.N."/>
        </authorList>
    </citation>
    <scope>NUCLEOTIDE SEQUENCE [LARGE SCALE GENOMIC DNA]</scope>
    <source>
        <strain evidence="2 3">DSM 16981</strain>
    </source>
</reference>
<dbReference type="PANTHER" id="PTHR30399:SF1">
    <property type="entry name" value="UTP PYROPHOSPHATASE"/>
    <property type="match status" value="1"/>
</dbReference>
<sequence>MKNIHICQITFDNTAILYTWEKKNIKNINLRIRPDETVYVSSPSHISQTRIEIFLTLHKHFILRALYQLRQQKRLHPVISLKSKDVIYLLGNKMIVQVNRSQSNLISIENNILQIKTTRPDDWEYKRSLYHKFLHQTASQHLPPIIKQSLKLVRPYGITPPQFRQRLMKSRWGSCIPCKQIITLNTYLTVMPNDCTEYVILHELCHLLHPNHSSQFYGLIEKIMPDWKKRKKAMLLYQPFCI</sequence>
<dbReference type="InterPro" id="IPR053136">
    <property type="entry name" value="UTP_pyrophosphatase-like"/>
</dbReference>
<dbReference type="Proteomes" id="UP000199309">
    <property type="component" value="Unassembled WGS sequence"/>
</dbReference>
<dbReference type="EMBL" id="FNHQ01000017">
    <property type="protein sequence ID" value="SDM93701.1"/>
    <property type="molecule type" value="Genomic_DNA"/>
</dbReference>
<dbReference type="Gene3D" id="3.30.2010.10">
    <property type="entry name" value="Metalloproteases ('zincins'), catalytic domain"/>
    <property type="match status" value="1"/>
</dbReference>
<accession>A0A1G9XAY7</accession>
<organism evidence="2 3">
    <name type="scientific">Megasphaera paucivorans</name>
    <dbReference type="NCBI Taxonomy" id="349095"/>
    <lineage>
        <taxon>Bacteria</taxon>
        <taxon>Bacillati</taxon>
        <taxon>Bacillota</taxon>
        <taxon>Negativicutes</taxon>
        <taxon>Veillonellales</taxon>
        <taxon>Veillonellaceae</taxon>
        <taxon>Megasphaera</taxon>
    </lineage>
</organism>
<dbReference type="Pfam" id="PF01863">
    <property type="entry name" value="YgjP-like"/>
    <property type="match status" value="1"/>
</dbReference>
<gene>
    <name evidence="2" type="ORF">SAMN05660299_01791</name>
</gene>
<feature type="domain" description="YgjP-like metallopeptidase" evidence="1">
    <location>
        <begin position="26"/>
        <end position="233"/>
    </location>
</feature>
<protein>
    <recommendedName>
        <fullName evidence="1">YgjP-like metallopeptidase domain-containing protein</fullName>
    </recommendedName>
</protein>
<dbReference type="InterPro" id="IPR002725">
    <property type="entry name" value="YgjP-like_metallopeptidase"/>
</dbReference>
<dbReference type="OrthoDB" id="9811177at2"/>
<dbReference type="AlphaFoldDB" id="A0A1G9XAY7"/>
<evidence type="ECO:0000313" key="2">
    <source>
        <dbReference type="EMBL" id="SDM93701.1"/>
    </source>
</evidence>
<dbReference type="PANTHER" id="PTHR30399">
    <property type="entry name" value="UNCHARACTERIZED PROTEIN YGJP"/>
    <property type="match status" value="1"/>
</dbReference>
<name>A0A1G9XAY7_9FIRM</name>
<evidence type="ECO:0000259" key="1">
    <source>
        <dbReference type="Pfam" id="PF01863"/>
    </source>
</evidence>
<evidence type="ECO:0000313" key="3">
    <source>
        <dbReference type="Proteomes" id="UP000199309"/>
    </source>
</evidence>
<dbReference type="RefSeq" id="WP_091650799.1">
    <property type="nucleotide sequence ID" value="NZ_FNHQ01000017.1"/>
</dbReference>